<keyword evidence="4 10" id="KW-0812">Transmembrane</keyword>
<dbReference type="PANTHER" id="PTHR13050">
    <property type="entry name" value="USE1-LIKE PROTEIN"/>
    <property type="match status" value="1"/>
</dbReference>
<comment type="similarity">
    <text evidence="2">Belongs to the USE1 family.</text>
</comment>
<evidence type="ECO:0000256" key="7">
    <source>
        <dbReference type="ARBA" id="ARBA00022927"/>
    </source>
</evidence>
<evidence type="ECO:0000256" key="8">
    <source>
        <dbReference type="ARBA" id="ARBA00022989"/>
    </source>
</evidence>
<keyword evidence="5" id="KW-0256">Endoplasmic reticulum</keyword>
<gene>
    <name evidence="11" type="ORF">CVIRNUC_000545</name>
</gene>
<reference evidence="11 12" key="1">
    <citation type="submission" date="2023-10" db="EMBL/GenBank/DDBJ databases">
        <authorList>
            <person name="Maclean D."/>
            <person name="Macfadyen A."/>
        </authorList>
    </citation>
    <scope>NUCLEOTIDE SEQUENCE [LARGE SCALE GENOMIC DNA]</scope>
</reference>
<evidence type="ECO:0000256" key="2">
    <source>
        <dbReference type="ARBA" id="ARBA00007891"/>
    </source>
</evidence>
<sequence>MTTKETDKQLDKHRNIQETLTDELLGMSAALKRNAMAMQQSVAKRGELLEDTDESIERNLAMQQQSVKRSKEEYRRGVIGLWRTLLIMLAVGLSFVGIYMFIRFTTLLGYRKQHARHSEL</sequence>
<dbReference type="AlphaFoldDB" id="A0AAV1HQK8"/>
<protein>
    <submittedName>
        <fullName evidence="11">Uncharacterized protein</fullName>
    </submittedName>
</protein>
<evidence type="ECO:0000313" key="12">
    <source>
        <dbReference type="Proteomes" id="UP001314263"/>
    </source>
</evidence>
<evidence type="ECO:0000256" key="10">
    <source>
        <dbReference type="SAM" id="Phobius"/>
    </source>
</evidence>
<evidence type="ECO:0000256" key="4">
    <source>
        <dbReference type="ARBA" id="ARBA00022692"/>
    </source>
</evidence>
<dbReference type="GO" id="GO:0005789">
    <property type="term" value="C:endoplasmic reticulum membrane"/>
    <property type="evidence" value="ECO:0007669"/>
    <property type="project" value="UniProtKB-SubCell"/>
</dbReference>
<dbReference type="InterPro" id="IPR019150">
    <property type="entry name" value="Vesicle_transport_protein_Use1"/>
</dbReference>
<evidence type="ECO:0000256" key="1">
    <source>
        <dbReference type="ARBA" id="ARBA00004163"/>
    </source>
</evidence>
<dbReference type="Proteomes" id="UP001314263">
    <property type="component" value="Unassembled WGS sequence"/>
</dbReference>
<keyword evidence="7" id="KW-0653">Protein transport</keyword>
<evidence type="ECO:0000256" key="3">
    <source>
        <dbReference type="ARBA" id="ARBA00022448"/>
    </source>
</evidence>
<evidence type="ECO:0000256" key="6">
    <source>
        <dbReference type="ARBA" id="ARBA00022892"/>
    </source>
</evidence>
<dbReference type="GO" id="GO:0006890">
    <property type="term" value="P:retrograde vesicle-mediated transport, Golgi to endoplasmic reticulum"/>
    <property type="evidence" value="ECO:0007669"/>
    <property type="project" value="TreeGrafter"/>
</dbReference>
<organism evidence="11 12">
    <name type="scientific">Coccomyxa viridis</name>
    <dbReference type="NCBI Taxonomy" id="1274662"/>
    <lineage>
        <taxon>Eukaryota</taxon>
        <taxon>Viridiplantae</taxon>
        <taxon>Chlorophyta</taxon>
        <taxon>core chlorophytes</taxon>
        <taxon>Trebouxiophyceae</taxon>
        <taxon>Trebouxiophyceae incertae sedis</taxon>
        <taxon>Coccomyxaceae</taxon>
        <taxon>Coccomyxa</taxon>
    </lineage>
</organism>
<keyword evidence="8 10" id="KW-1133">Transmembrane helix</keyword>
<dbReference type="GO" id="GO:0005484">
    <property type="term" value="F:SNAP receptor activity"/>
    <property type="evidence" value="ECO:0007669"/>
    <property type="project" value="TreeGrafter"/>
</dbReference>
<proteinExistence type="inferred from homology"/>
<accession>A0AAV1HQK8</accession>
<keyword evidence="12" id="KW-1185">Reference proteome</keyword>
<keyword evidence="3" id="KW-0813">Transport</keyword>
<comment type="subcellular location">
    <subcellularLocation>
        <location evidence="1">Endoplasmic reticulum membrane</location>
        <topology evidence="1">Single-pass type IV membrane protein</topology>
    </subcellularLocation>
</comment>
<dbReference type="GO" id="GO:0031201">
    <property type="term" value="C:SNARE complex"/>
    <property type="evidence" value="ECO:0007669"/>
    <property type="project" value="TreeGrafter"/>
</dbReference>
<keyword evidence="6" id="KW-0931">ER-Golgi transport</keyword>
<evidence type="ECO:0000256" key="9">
    <source>
        <dbReference type="ARBA" id="ARBA00023136"/>
    </source>
</evidence>
<comment type="caution">
    <text evidence="11">The sequence shown here is derived from an EMBL/GenBank/DDBJ whole genome shotgun (WGS) entry which is preliminary data.</text>
</comment>
<dbReference type="Pfam" id="PF09753">
    <property type="entry name" value="Use1"/>
    <property type="match status" value="1"/>
</dbReference>
<evidence type="ECO:0000256" key="5">
    <source>
        <dbReference type="ARBA" id="ARBA00022824"/>
    </source>
</evidence>
<keyword evidence="9 10" id="KW-0472">Membrane</keyword>
<dbReference type="EMBL" id="CAUYUE010000001">
    <property type="protein sequence ID" value="CAK0735220.1"/>
    <property type="molecule type" value="Genomic_DNA"/>
</dbReference>
<evidence type="ECO:0000313" key="11">
    <source>
        <dbReference type="EMBL" id="CAK0735220.1"/>
    </source>
</evidence>
<feature type="transmembrane region" description="Helical" evidence="10">
    <location>
        <begin position="78"/>
        <end position="102"/>
    </location>
</feature>
<dbReference type="PANTHER" id="PTHR13050:SF7">
    <property type="entry name" value="VESICLE TRANSPORT PROTEIN USE1"/>
    <property type="match status" value="1"/>
</dbReference>
<name>A0AAV1HQK8_9CHLO</name>
<dbReference type="GO" id="GO:0015031">
    <property type="term" value="P:protein transport"/>
    <property type="evidence" value="ECO:0007669"/>
    <property type="project" value="UniProtKB-KW"/>
</dbReference>